<evidence type="ECO:0000313" key="2">
    <source>
        <dbReference type="EMBL" id="KAF2005132.1"/>
    </source>
</evidence>
<feature type="compositionally biased region" description="Low complexity" evidence="1">
    <location>
        <begin position="476"/>
        <end position="489"/>
    </location>
</feature>
<dbReference type="EMBL" id="ML977564">
    <property type="protein sequence ID" value="KAF2005132.1"/>
    <property type="molecule type" value="Genomic_DNA"/>
</dbReference>
<name>A0A6A5WTV3_9PLEO</name>
<feature type="compositionally biased region" description="Polar residues" evidence="1">
    <location>
        <begin position="448"/>
        <end position="475"/>
    </location>
</feature>
<protein>
    <submittedName>
        <fullName evidence="2">Uncharacterized protein</fullName>
    </submittedName>
</protein>
<reference evidence="2" key="1">
    <citation type="journal article" date="2020" name="Stud. Mycol.">
        <title>101 Dothideomycetes genomes: a test case for predicting lifestyles and emergence of pathogens.</title>
        <authorList>
            <person name="Haridas S."/>
            <person name="Albert R."/>
            <person name="Binder M."/>
            <person name="Bloem J."/>
            <person name="Labutti K."/>
            <person name="Salamov A."/>
            <person name="Andreopoulos B."/>
            <person name="Baker S."/>
            <person name="Barry K."/>
            <person name="Bills G."/>
            <person name="Bluhm B."/>
            <person name="Cannon C."/>
            <person name="Castanera R."/>
            <person name="Culley D."/>
            <person name="Daum C."/>
            <person name="Ezra D."/>
            <person name="Gonzalez J."/>
            <person name="Henrissat B."/>
            <person name="Kuo A."/>
            <person name="Liang C."/>
            <person name="Lipzen A."/>
            <person name="Lutzoni F."/>
            <person name="Magnuson J."/>
            <person name="Mondo S."/>
            <person name="Nolan M."/>
            <person name="Ohm R."/>
            <person name="Pangilinan J."/>
            <person name="Park H.-J."/>
            <person name="Ramirez L."/>
            <person name="Alfaro M."/>
            <person name="Sun H."/>
            <person name="Tritt A."/>
            <person name="Yoshinaga Y."/>
            <person name="Zwiers L.-H."/>
            <person name="Turgeon B."/>
            <person name="Goodwin S."/>
            <person name="Spatafora J."/>
            <person name="Crous P."/>
            <person name="Grigoriev I."/>
        </authorList>
    </citation>
    <scope>NUCLEOTIDE SEQUENCE</scope>
    <source>
        <strain evidence="2">CBS 123094</strain>
    </source>
</reference>
<feature type="compositionally biased region" description="Polar residues" evidence="1">
    <location>
        <begin position="24"/>
        <end position="42"/>
    </location>
</feature>
<evidence type="ECO:0000313" key="3">
    <source>
        <dbReference type="Proteomes" id="UP000799779"/>
    </source>
</evidence>
<proteinExistence type="predicted"/>
<feature type="region of interest" description="Disordered" evidence="1">
    <location>
        <begin position="524"/>
        <end position="558"/>
    </location>
</feature>
<feature type="compositionally biased region" description="Polar residues" evidence="1">
    <location>
        <begin position="49"/>
        <end position="61"/>
    </location>
</feature>
<sequence>MSDMGASTGGNASGESIDKDSAAPVSQATPISLSNTAGSSPAMTVGATDATNPDASGQGSSADRPFALDELLQNLSGNSINDNPDPSPPSGRDSSTFFNKNTPLMRPTSPPRPTTNLEAYILRPVCRDLYRVVEWSYTIDLLPLKDRDIRVHVSKLGLSYSVIESIAELLPLQLTLINTHVETRSGELVSVQYAKSSDLVTMMGTFKVQSVIFVLRSPLPRALDRQSAPVGTLFGQNTNTFGKSFAGFGGIPNSTQPPFGGHTAANTLPSDRIAEVTKALKERGEEVYHVEVGDSMSDTVFVYQTMTSAPSYWNSSLEEHRALNYASGWVPLRRIPFPVNFSGGRFEHHSEGGQADSSSSLFGTKLAVPSGGFFGFSPAVIPAPGGRLFGPTPAATSGSFFGSPQSVTPSTGGGLFGAGPTPTSGSSFSFSHVTAPSPSGGLFGNLSGGQRNATPSSTSGGLFGTKTTPASGNLFGSQQSAAGASNSGGLFESKPSLFKTSHKANLPPLGGLFATPAPANQAPGSGIFSGGFGSHTSPGGQTGGQASTLFSNGFGSSNDDLPTPKKECTTCHIDISCHDIPCRDSNECQNCDKAQVGPPTCLSCLAGKYLHKGPHNALSSEEPYDL</sequence>
<gene>
    <name evidence="2" type="ORF">P154DRAFT_353525</name>
</gene>
<feature type="region of interest" description="Disordered" evidence="1">
    <location>
        <begin position="1"/>
        <end position="63"/>
    </location>
</feature>
<organism evidence="2 3">
    <name type="scientific">Amniculicola lignicola CBS 123094</name>
    <dbReference type="NCBI Taxonomy" id="1392246"/>
    <lineage>
        <taxon>Eukaryota</taxon>
        <taxon>Fungi</taxon>
        <taxon>Dikarya</taxon>
        <taxon>Ascomycota</taxon>
        <taxon>Pezizomycotina</taxon>
        <taxon>Dothideomycetes</taxon>
        <taxon>Pleosporomycetidae</taxon>
        <taxon>Pleosporales</taxon>
        <taxon>Amniculicolaceae</taxon>
        <taxon>Amniculicola</taxon>
    </lineage>
</organism>
<dbReference type="OrthoDB" id="3797628at2759"/>
<feature type="region of interest" description="Disordered" evidence="1">
    <location>
        <begin position="448"/>
        <end position="489"/>
    </location>
</feature>
<dbReference type="AlphaFoldDB" id="A0A6A5WTV3"/>
<dbReference type="Proteomes" id="UP000799779">
    <property type="component" value="Unassembled WGS sequence"/>
</dbReference>
<feature type="compositionally biased region" description="Polar residues" evidence="1">
    <location>
        <begin position="535"/>
        <end position="558"/>
    </location>
</feature>
<keyword evidence="3" id="KW-1185">Reference proteome</keyword>
<feature type="region of interest" description="Disordered" evidence="1">
    <location>
        <begin position="75"/>
        <end position="115"/>
    </location>
</feature>
<feature type="compositionally biased region" description="Low complexity" evidence="1">
    <location>
        <begin position="76"/>
        <end position="95"/>
    </location>
</feature>
<evidence type="ECO:0000256" key="1">
    <source>
        <dbReference type="SAM" id="MobiDB-lite"/>
    </source>
</evidence>
<accession>A0A6A5WTV3</accession>